<evidence type="ECO:0000313" key="2">
    <source>
        <dbReference type="Proteomes" id="UP000521017"/>
    </source>
</evidence>
<name>A0A7X0J5U7_9SPHI</name>
<sequence length="84" mass="9723">MAKSWYAFIRGEDPTNVQNYFRITIKHSCLCGTKICAIYATDNGIHPLEPLSKNIQQYISDALTTTQLQPEFPYNTKKYVYLKD</sequence>
<dbReference type="RefSeq" id="WP_184627644.1">
    <property type="nucleotide sequence ID" value="NZ_JACHCC010000010.1"/>
</dbReference>
<dbReference type="AlphaFoldDB" id="A0A7X0J5U7"/>
<comment type="caution">
    <text evidence="1">The sequence shown here is derived from an EMBL/GenBank/DDBJ whole genome shotgun (WGS) entry which is preliminary data.</text>
</comment>
<protein>
    <submittedName>
        <fullName evidence="1">Uncharacterized protein</fullName>
    </submittedName>
</protein>
<proteinExistence type="predicted"/>
<evidence type="ECO:0000313" key="1">
    <source>
        <dbReference type="EMBL" id="MBB6501673.1"/>
    </source>
</evidence>
<dbReference type="EMBL" id="JACHCC010000010">
    <property type="protein sequence ID" value="MBB6501673.1"/>
    <property type="molecule type" value="Genomic_DNA"/>
</dbReference>
<reference evidence="1 2" key="1">
    <citation type="submission" date="2020-08" db="EMBL/GenBank/DDBJ databases">
        <title>Genomic Encyclopedia of Type Strains, Phase IV (KMG-V): Genome sequencing to study the core and pangenomes of soil and plant-associated prokaryotes.</title>
        <authorList>
            <person name="Whitman W."/>
        </authorList>
    </citation>
    <scope>NUCLEOTIDE SEQUENCE [LARGE SCALE GENOMIC DNA]</scope>
    <source>
        <strain evidence="1 2">M2T3</strain>
    </source>
</reference>
<organism evidence="1 2">
    <name type="scientific">Pedobacter cryoconitis</name>
    <dbReference type="NCBI Taxonomy" id="188932"/>
    <lineage>
        <taxon>Bacteria</taxon>
        <taxon>Pseudomonadati</taxon>
        <taxon>Bacteroidota</taxon>
        <taxon>Sphingobacteriia</taxon>
        <taxon>Sphingobacteriales</taxon>
        <taxon>Sphingobacteriaceae</taxon>
        <taxon>Pedobacter</taxon>
    </lineage>
</organism>
<accession>A0A7X0J5U7</accession>
<gene>
    <name evidence="1" type="ORF">HDF25_003848</name>
</gene>
<dbReference type="Proteomes" id="UP000521017">
    <property type="component" value="Unassembled WGS sequence"/>
</dbReference>